<comment type="caution">
    <text evidence="1">The sequence shown here is derived from an EMBL/GenBank/DDBJ whole genome shotgun (WGS) entry which is preliminary data.</text>
</comment>
<evidence type="ECO:0000313" key="2">
    <source>
        <dbReference type="Proteomes" id="UP000815325"/>
    </source>
</evidence>
<organism evidence="1 2">
    <name type="scientific">Dunaliella salina</name>
    <name type="common">Green alga</name>
    <name type="synonym">Protococcus salinus</name>
    <dbReference type="NCBI Taxonomy" id="3046"/>
    <lineage>
        <taxon>Eukaryota</taxon>
        <taxon>Viridiplantae</taxon>
        <taxon>Chlorophyta</taxon>
        <taxon>core chlorophytes</taxon>
        <taxon>Chlorophyceae</taxon>
        <taxon>CS clade</taxon>
        <taxon>Chlamydomonadales</taxon>
        <taxon>Dunaliellaceae</taxon>
        <taxon>Dunaliella</taxon>
    </lineage>
</organism>
<evidence type="ECO:0008006" key="3">
    <source>
        <dbReference type="Google" id="ProtNLM"/>
    </source>
</evidence>
<accession>A0ABQ7H471</accession>
<proteinExistence type="predicted"/>
<keyword evidence="2" id="KW-1185">Reference proteome</keyword>
<name>A0ABQ7H471_DUNSA</name>
<reference evidence="1" key="1">
    <citation type="submission" date="2017-08" db="EMBL/GenBank/DDBJ databases">
        <authorList>
            <person name="Polle J.E."/>
            <person name="Barry K."/>
            <person name="Cushman J."/>
            <person name="Schmutz J."/>
            <person name="Tran D."/>
            <person name="Hathwaick L.T."/>
            <person name="Yim W.C."/>
            <person name="Jenkins J."/>
            <person name="Mckie-Krisberg Z.M."/>
            <person name="Prochnik S."/>
            <person name="Lindquist E."/>
            <person name="Dockter R.B."/>
            <person name="Adam C."/>
            <person name="Molina H."/>
            <person name="Bunkerborg J."/>
            <person name="Jin E."/>
            <person name="Buchheim M."/>
            <person name="Magnuson J."/>
        </authorList>
    </citation>
    <scope>NUCLEOTIDE SEQUENCE</scope>
    <source>
        <strain evidence="1">CCAP 19/18</strain>
    </source>
</reference>
<protein>
    <recommendedName>
        <fullName evidence="3">Encoded protein</fullName>
    </recommendedName>
</protein>
<dbReference type="EMBL" id="MU069480">
    <property type="protein sequence ID" value="KAF5841658.1"/>
    <property type="molecule type" value="Genomic_DNA"/>
</dbReference>
<gene>
    <name evidence="1" type="ORF">DUNSADRAFT_11865</name>
</gene>
<sequence length="92" mass="10426">MQRAVQGPRRKKCTAYSTGMQALSSDQEFSRQCLQKNAELPTTHMLFFYVLTRFRKLDVSPPCLSHACSAAEHWKNGKTCLNLLHSHSCSIP</sequence>
<evidence type="ECO:0000313" key="1">
    <source>
        <dbReference type="EMBL" id="KAF5841658.1"/>
    </source>
</evidence>
<dbReference type="Proteomes" id="UP000815325">
    <property type="component" value="Unassembled WGS sequence"/>
</dbReference>